<name>D7TCX0_VITVI</name>
<keyword evidence="2" id="KW-1185">Reference proteome</keyword>
<dbReference type="OrthoDB" id="27237at2759"/>
<dbReference type="PaxDb" id="29760-VIT_06s0080g00220.t01"/>
<dbReference type="Proteomes" id="UP000009183">
    <property type="component" value="Chromosome 6"/>
</dbReference>
<protein>
    <submittedName>
        <fullName evidence="1">Uncharacterized protein</fullName>
    </submittedName>
</protein>
<evidence type="ECO:0000313" key="1">
    <source>
        <dbReference type="EMBL" id="CBI28343.3"/>
    </source>
</evidence>
<dbReference type="EMBL" id="FN595757">
    <property type="protein sequence ID" value="CBI28343.3"/>
    <property type="molecule type" value="Genomic_DNA"/>
</dbReference>
<dbReference type="AlphaFoldDB" id="D7TCX0"/>
<organism evidence="1 2">
    <name type="scientific">Vitis vinifera</name>
    <name type="common">Grape</name>
    <dbReference type="NCBI Taxonomy" id="29760"/>
    <lineage>
        <taxon>Eukaryota</taxon>
        <taxon>Viridiplantae</taxon>
        <taxon>Streptophyta</taxon>
        <taxon>Embryophyta</taxon>
        <taxon>Tracheophyta</taxon>
        <taxon>Spermatophyta</taxon>
        <taxon>Magnoliopsida</taxon>
        <taxon>eudicotyledons</taxon>
        <taxon>Gunneridae</taxon>
        <taxon>Pentapetalae</taxon>
        <taxon>rosids</taxon>
        <taxon>Vitales</taxon>
        <taxon>Vitaceae</taxon>
        <taxon>Viteae</taxon>
        <taxon>Vitis</taxon>
    </lineage>
</organism>
<gene>
    <name evidence="1" type="ordered locus">VIT_06s0080g00220</name>
</gene>
<accession>D7TCX0</accession>
<evidence type="ECO:0000313" key="2">
    <source>
        <dbReference type="Proteomes" id="UP000009183"/>
    </source>
</evidence>
<proteinExistence type="predicted"/>
<dbReference type="eggNOG" id="KOG2406">
    <property type="taxonomic scope" value="Eukaryota"/>
</dbReference>
<dbReference type="HOGENOM" id="CLU_2890392_0_0_1"/>
<dbReference type="InParanoid" id="D7TCX0"/>
<reference evidence="2" key="1">
    <citation type="journal article" date="2007" name="Nature">
        <title>The grapevine genome sequence suggests ancestral hexaploidization in major angiosperm phyla.</title>
        <authorList>
            <consortium name="The French-Italian Public Consortium for Grapevine Genome Characterization."/>
            <person name="Jaillon O."/>
            <person name="Aury J.-M."/>
            <person name="Noel B."/>
            <person name="Policriti A."/>
            <person name="Clepet C."/>
            <person name="Casagrande A."/>
            <person name="Choisne N."/>
            <person name="Aubourg S."/>
            <person name="Vitulo N."/>
            <person name="Jubin C."/>
            <person name="Vezzi A."/>
            <person name="Legeai F."/>
            <person name="Hugueney P."/>
            <person name="Dasilva C."/>
            <person name="Horner D."/>
            <person name="Mica E."/>
            <person name="Jublot D."/>
            <person name="Poulain J."/>
            <person name="Bruyere C."/>
            <person name="Billault A."/>
            <person name="Segurens B."/>
            <person name="Gouyvenoux M."/>
            <person name="Ugarte E."/>
            <person name="Cattonaro F."/>
            <person name="Anthouard V."/>
            <person name="Vico V."/>
            <person name="Del Fabbro C."/>
            <person name="Alaux M."/>
            <person name="Di Gaspero G."/>
            <person name="Dumas V."/>
            <person name="Felice N."/>
            <person name="Paillard S."/>
            <person name="Juman I."/>
            <person name="Moroldo M."/>
            <person name="Scalabrin S."/>
            <person name="Canaguier A."/>
            <person name="Le Clainche I."/>
            <person name="Malacrida G."/>
            <person name="Durand E."/>
            <person name="Pesole G."/>
            <person name="Laucou V."/>
            <person name="Chatelet P."/>
            <person name="Merdinoglu D."/>
            <person name="Delledonne M."/>
            <person name="Pezzotti M."/>
            <person name="Lecharny A."/>
            <person name="Scarpelli C."/>
            <person name="Artiguenave F."/>
            <person name="Pe M.E."/>
            <person name="Valle G."/>
            <person name="Morgante M."/>
            <person name="Caboche M."/>
            <person name="Adam-Blondon A.-F."/>
            <person name="Weissenbach J."/>
            <person name="Quetier F."/>
            <person name="Wincker P."/>
        </authorList>
    </citation>
    <scope>NUCLEOTIDE SEQUENCE [LARGE SCALE GENOMIC DNA]</scope>
    <source>
        <strain evidence="2">cv. Pinot noir / PN40024</strain>
    </source>
</reference>
<sequence>MDLHISNLNDFDLGGVSKTIRALMHEVSTYEGVEVFENRNLRAVELDVDCFAKETKSVERRSV</sequence>
<dbReference type="STRING" id="29760.D7TCX0"/>